<dbReference type="AlphaFoldDB" id="A0A2I0HA62"/>
<accession>A0A2I0HA62</accession>
<keyword evidence="2" id="KW-1185">Reference proteome</keyword>
<proteinExistence type="predicted"/>
<dbReference type="Proteomes" id="UP000233551">
    <property type="component" value="Unassembled WGS sequence"/>
</dbReference>
<sequence length="88" mass="9831">MLHKALELLPELWTRAGSLDEAIVAYRRALTKPWNLDPEKLASIQKKLGSNLLYGGGGIEMSHKAAGLRTTENNTEEAILLFLILMRK</sequence>
<dbReference type="PANTHER" id="PTHR44102:SF4">
    <property type="entry name" value="PROTEIN NPGR1"/>
    <property type="match status" value="1"/>
</dbReference>
<gene>
    <name evidence="1" type="ORF">CRG98_049604</name>
</gene>
<dbReference type="STRING" id="22663.A0A2I0HA62"/>
<comment type="caution">
    <text evidence="1">The sequence shown here is derived from an EMBL/GenBank/DDBJ whole genome shotgun (WGS) entry which is preliminary data.</text>
</comment>
<dbReference type="EMBL" id="PGOL01041351">
    <property type="protein sequence ID" value="PKI07072.1"/>
    <property type="molecule type" value="Genomic_DNA"/>
</dbReference>
<evidence type="ECO:0000313" key="2">
    <source>
        <dbReference type="Proteomes" id="UP000233551"/>
    </source>
</evidence>
<protein>
    <submittedName>
        <fullName evidence="1">Uncharacterized protein</fullName>
    </submittedName>
</protein>
<name>A0A2I0HA62_PUNGR</name>
<organism evidence="1 2">
    <name type="scientific">Punica granatum</name>
    <name type="common">Pomegranate</name>
    <dbReference type="NCBI Taxonomy" id="22663"/>
    <lineage>
        <taxon>Eukaryota</taxon>
        <taxon>Viridiplantae</taxon>
        <taxon>Streptophyta</taxon>
        <taxon>Embryophyta</taxon>
        <taxon>Tracheophyta</taxon>
        <taxon>Spermatophyta</taxon>
        <taxon>Magnoliopsida</taxon>
        <taxon>eudicotyledons</taxon>
        <taxon>Gunneridae</taxon>
        <taxon>Pentapetalae</taxon>
        <taxon>rosids</taxon>
        <taxon>malvids</taxon>
        <taxon>Myrtales</taxon>
        <taxon>Lythraceae</taxon>
        <taxon>Punica</taxon>
    </lineage>
</organism>
<dbReference type="PANTHER" id="PTHR44102">
    <property type="entry name" value="PROTEIN NPG1"/>
    <property type="match status" value="1"/>
</dbReference>
<feature type="non-terminal residue" evidence="1">
    <location>
        <position position="88"/>
    </location>
</feature>
<dbReference type="InterPro" id="IPR043376">
    <property type="entry name" value="NPG1-like"/>
</dbReference>
<evidence type="ECO:0000313" key="1">
    <source>
        <dbReference type="EMBL" id="PKI07072.1"/>
    </source>
</evidence>
<reference evidence="1 2" key="1">
    <citation type="submission" date="2017-11" db="EMBL/GenBank/DDBJ databases">
        <title>De-novo sequencing of pomegranate (Punica granatum L.) genome.</title>
        <authorList>
            <person name="Akparov Z."/>
            <person name="Amiraslanov A."/>
            <person name="Hajiyeva S."/>
            <person name="Abbasov M."/>
            <person name="Kaur K."/>
            <person name="Hamwieh A."/>
            <person name="Solovyev V."/>
            <person name="Salamov A."/>
            <person name="Braich B."/>
            <person name="Kosarev P."/>
            <person name="Mahmoud A."/>
            <person name="Hajiyev E."/>
            <person name="Babayeva S."/>
            <person name="Izzatullayeva V."/>
            <person name="Mammadov A."/>
            <person name="Mammadov A."/>
            <person name="Sharifova S."/>
            <person name="Ojaghi J."/>
            <person name="Eynullazada K."/>
            <person name="Bayramov B."/>
            <person name="Abdulazimova A."/>
            <person name="Shahmuradov I."/>
        </authorList>
    </citation>
    <scope>NUCLEOTIDE SEQUENCE [LARGE SCALE GENOMIC DNA]</scope>
    <source>
        <strain evidence="2">cv. AG2017</strain>
        <tissue evidence="1">Leaf</tissue>
    </source>
</reference>